<feature type="region of interest" description="Disordered" evidence="10">
    <location>
        <begin position="166"/>
        <end position="196"/>
    </location>
</feature>
<protein>
    <recommendedName>
        <fullName evidence="1">RNA-directed RNA polymerase</fullName>
        <ecNumber evidence="1">2.7.7.48</ecNumber>
    </recommendedName>
    <alternativeName>
        <fullName evidence="7">RNA replicase beta chain</fullName>
    </alternativeName>
</protein>
<evidence type="ECO:0000256" key="4">
    <source>
        <dbReference type="ARBA" id="ARBA00022695"/>
    </source>
</evidence>
<evidence type="ECO:0000259" key="11">
    <source>
        <dbReference type="PROSITE" id="PS50522"/>
    </source>
</evidence>
<evidence type="ECO:0000256" key="8">
    <source>
        <dbReference type="ARBA" id="ARBA00048744"/>
    </source>
</evidence>
<feature type="compositionally biased region" description="Basic and acidic residues" evidence="10">
    <location>
        <begin position="172"/>
        <end position="184"/>
    </location>
</feature>
<feature type="domain" description="RdRp catalytic" evidence="11">
    <location>
        <begin position="361"/>
        <end position="505"/>
    </location>
</feature>
<dbReference type="EC" id="2.7.7.48" evidence="1"/>
<keyword evidence="2 12" id="KW-0696">RNA-directed RNA polymerase</keyword>
<dbReference type="PROSITE" id="PS50522">
    <property type="entry name" value="RDRP_PHAGE"/>
    <property type="match status" value="1"/>
</dbReference>
<sequence>MSIRNVHDLKSQMRLLECVLADASTWCSTSTTRDFNTISRRVEHEGFSFLTITLPAFCQDFERSLEDGCVGPTSFVGFHKRGALPAFLRGLLVQVFDASAGTLLNEANPLAVHAIRQICLLHKKVLLECSSERIRSSYGNFVETDHTVRTFEESLNQFWSSTPEQIRGPSRVARDPECDMEKGDSSPLPATGGSYHHTSVFVHGEDRRPSAPLELETFRIVSGLLWGQLFSADSFGIDPRRVVPRHGPGATSERLSANGRYAQQRWPQRLDTWFPASDFLVPNSGYIEELNEIQMVDPEHELPVRVVAVPKTLKGPRIIAIEPACMQYAQQSILEILVKKLECYRFTKHNINFTDQTVNQNLALVSSKTGRLATIDLKDASDRVSSRLVWEMLASQPHFRELVFACRSRRADVPDIGIHTLYRFASMGSALCFPIEAMVFYTICVSAILRAKRLPLTVRSLLKVKDRVRVYGDDIIVPVEYVPSVISELEWFNLRVNTNKSFCSGKFRESCGLDAFDGVPVTPVYCREVLPRDRRNAAGLVSTVSLANQLYKAGYWQAAAHVRSVVERIAIVPHVSENSAILGWNSYFHKYEVQSWDKHLHRWSVKGLVVDTKTRKDPLSGYPALMKFFLKRGKDPYHDEKHLERYGRPLAVYTKLRWATPY</sequence>
<evidence type="ECO:0000256" key="7">
    <source>
        <dbReference type="ARBA" id="ARBA00030248"/>
    </source>
</evidence>
<dbReference type="GO" id="GO:0000166">
    <property type="term" value="F:nucleotide binding"/>
    <property type="evidence" value="ECO:0007669"/>
    <property type="project" value="UniProtKB-KW"/>
</dbReference>
<evidence type="ECO:0000256" key="9">
    <source>
        <dbReference type="PIRSR" id="PIRSR605093-1"/>
    </source>
</evidence>
<evidence type="ECO:0000256" key="1">
    <source>
        <dbReference type="ARBA" id="ARBA00012494"/>
    </source>
</evidence>
<dbReference type="InterPro" id="IPR043502">
    <property type="entry name" value="DNA/RNA_pol_sf"/>
</dbReference>
<proteinExistence type="predicted"/>
<gene>
    <name evidence="12" type="ORF">H1Rhizo25607_000001</name>
</gene>
<dbReference type="GO" id="GO:0003968">
    <property type="term" value="F:RNA-directed RNA polymerase activity"/>
    <property type="evidence" value="ECO:0007669"/>
    <property type="project" value="UniProtKB-KW"/>
</dbReference>
<feature type="binding site" evidence="9">
    <location>
        <position position="376"/>
    </location>
    <ligand>
        <name>Mg(2+)</name>
        <dbReference type="ChEBI" id="CHEBI:18420"/>
        <label>2</label>
    </ligand>
</feature>
<dbReference type="InterPro" id="IPR005093">
    <property type="entry name" value="RNArep_beta"/>
</dbReference>
<feature type="binding site" evidence="9">
    <location>
        <position position="473"/>
    </location>
    <ligand>
        <name>Mg(2+)</name>
        <dbReference type="ChEBI" id="CHEBI:18420"/>
        <label>2</label>
    </ligand>
</feature>
<comment type="catalytic activity">
    <reaction evidence="8">
        <text>RNA(n) + a ribonucleoside 5'-triphosphate = RNA(n+1) + diphosphate</text>
        <dbReference type="Rhea" id="RHEA:21248"/>
        <dbReference type="Rhea" id="RHEA-COMP:14527"/>
        <dbReference type="Rhea" id="RHEA-COMP:17342"/>
        <dbReference type="ChEBI" id="CHEBI:33019"/>
        <dbReference type="ChEBI" id="CHEBI:61557"/>
        <dbReference type="ChEBI" id="CHEBI:140395"/>
        <dbReference type="EC" id="2.7.7.48"/>
    </reaction>
</comment>
<keyword evidence="4" id="KW-0548">Nucleotidyltransferase</keyword>
<dbReference type="EMBL" id="MN035914">
    <property type="protein sequence ID" value="QDH90963.1"/>
    <property type="molecule type" value="Genomic_RNA"/>
</dbReference>
<evidence type="ECO:0000256" key="6">
    <source>
        <dbReference type="ARBA" id="ARBA00022953"/>
    </source>
</evidence>
<accession>A0A514DBH9</accession>
<dbReference type="SUPFAM" id="SSF56672">
    <property type="entry name" value="DNA/RNA polymerases"/>
    <property type="match status" value="1"/>
</dbReference>
<evidence type="ECO:0000256" key="10">
    <source>
        <dbReference type="SAM" id="MobiDB-lite"/>
    </source>
</evidence>
<dbReference type="InterPro" id="IPR007096">
    <property type="entry name" value="RNA-dir_Rpol_cat_phage"/>
</dbReference>
<reference evidence="12" key="1">
    <citation type="submission" date="2019-05" db="EMBL/GenBank/DDBJ databases">
        <title>Metatranscriptomic reconstruction reveals RNA viruses with the potential to shape carbon cycling in soil.</title>
        <authorList>
            <person name="Starr E.P."/>
            <person name="Nuccio E."/>
            <person name="Pett-Ridge J."/>
            <person name="Banfield J.F."/>
            <person name="Firestone M.K."/>
        </authorList>
    </citation>
    <scope>NUCLEOTIDE SEQUENCE</scope>
    <source>
        <strain evidence="12">H1_Rhizo_25_scaffold_607</strain>
    </source>
</reference>
<dbReference type="Pfam" id="PF03431">
    <property type="entry name" value="RNA_replicase_B"/>
    <property type="match status" value="1"/>
</dbReference>
<evidence type="ECO:0000256" key="2">
    <source>
        <dbReference type="ARBA" id="ARBA00022484"/>
    </source>
</evidence>
<keyword evidence="6" id="KW-0693">Viral RNA replication</keyword>
<comment type="cofactor">
    <cofactor evidence="9">
        <name>Mg(2+)</name>
        <dbReference type="ChEBI" id="CHEBI:18420"/>
    </cofactor>
    <text evidence="9">Binds 2 Mg(2+) per subunit.</text>
</comment>
<evidence type="ECO:0000313" key="12">
    <source>
        <dbReference type="EMBL" id="QDH90963.1"/>
    </source>
</evidence>
<organism evidence="12">
    <name type="scientific">Leviviridae sp</name>
    <dbReference type="NCBI Taxonomy" id="2027243"/>
    <lineage>
        <taxon>Viruses</taxon>
        <taxon>Riboviria</taxon>
        <taxon>Orthornavirae</taxon>
        <taxon>Lenarviricota</taxon>
        <taxon>Leviviricetes</taxon>
        <taxon>Norzivirales</taxon>
        <taxon>Fiersviridae</taxon>
    </lineage>
</organism>
<feature type="binding site" evidence="9">
    <location>
        <position position="474"/>
    </location>
    <ligand>
        <name>Mg(2+)</name>
        <dbReference type="ChEBI" id="CHEBI:18420"/>
        <label>2</label>
    </ligand>
</feature>
<keyword evidence="5" id="KW-0547">Nucleotide-binding</keyword>
<evidence type="ECO:0000256" key="5">
    <source>
        <dbReference type="ARBA" id="ARBA00022741"/>
    </source>
</evidence>
<name>A0A514DBH9_9VIRU</name>
<dbReference type="GO" id="GO:0046872">
    <property type="term" value="F:metal ion binding"/>
    <property type="evidence" value="ECO:0007669"/>
    <property type="project" value="UniProtKB-KW"/>
</dbReference>
<dbReference type="GO" id="GO:0039694">
    <property type="term" value="P:viral RNA genome replication"/>
    <property type="evidence" value="ECO:0007669"/>
    <property type="project" value="InterPro"/>
</dbReference>
<keyword evidence="9" id="KW-0460">Magnesium</keyword>
<keyword evidence="3" id="KW-0808">Transferase</keyword>
<evidence type="ECO:0000256" key="3">
    <source>
        <dbReference type="ARBA" id="ARBA00022679"/>
    </source>
</evidence>
<keyword evidence="9" id="KW-0479">Metal-binding</keyword>